<reference evidence="2" key="2">
    <citation type="submission" date="2019-06" db="EMBL/GenBank/DDBJ databases">
        <title>Genomics analysis of Aphanomyces spp. identifies a new class of oomycete effector associated with host adaptation.</title>
        <authorList>
            <person name="Gaulin E."/>
        </authorList>
    </citation>
    <scope>NUCLEOTIDE SEQUENCE</scope>
    <source>
        <strain evidence="2">CBS 578.67</strain>
    </source>
</reference>
<dbReference type="PANTHER" id="PTHR43606:SF2">
    <property type="entry name" value="ALKALINE PHOSPHATASE FAMILY PROTEIN (AFU_ORTHOLOGUE AFUA_5G03860)"/>
    <property type="match status" value="1"/>
</dbReference>
<evidence type="ECO:0000259" key="1">
    <source>
        <dbReference type="Pfam" id="PF09423"/>
    </source>
</evidence>
<dbReference type="Gene3D" id="3.60.21.70">
    <property type="entry name" value="PhoD-like phosphatase"/>
    <property type="match status" value="1"/>
</dbReference>
<gene>
    <name evidence="3" type="primary">Aste57867_25274</name>
    <name evidence="2" type="ORF">As57867_025196</name>
    <name evidence="3" type="ORF">ASTE57867_25274</name>
</gene>
<dbReference type="EMBL" id="CAADRA010007537">
    <property type="protein sequence ID" value="VFU01900.1"/>
    <property type="molecule type" value="Genomic_DNA"/>
</dbReference>
<accession>A0A485LTM7</accession>
<evidence type="ECO:0000313" key="4">
    <source>
        <dbReference type="Proteomes" id="UP000332933"/>
    </source>
</evidence>
<dbReference type="AlphaFoldDB" id="A0A485LTM7"/>
<sequence>MVRPWVKLGGAVAAAVLAWMYMACLVRISENASGDLVQLGSVTDSTAKIWLFSTAASDVHISYTSWEHGKAVPEKTSAAFSGVHPALTVSLRNLRPSTAYTVNVTLVNGTQPTPLHAVTFQLKTLGPDMTRVHFAFGSCTMAIPFVYPITGFGDNLNFIATTLRPDFVLLLGDQVYADVDVARDTEQLYRTTVHDPQYVALGHTTPLFSIYDDHEIRNDVRVVHIDGVNSTLFKWNAMSFSPPSSDPLYAARLPLYDAYFGQRNPDPLEPSEHYYTWTTGVASFFMLDVRKYASPKADIDGPAKTKLGAIQKAHLLRWLRAAPPSSFKVVISSMVVSDYGLQATDEGWATYKTEYLEIVTFVQTRNISGVVLLSGDLHFAGVWRHTPFEFLYEIGASPIAAIPVPPLYPVTTTHTQLFRSWTGLHFGHVDIHHVPNDDATSSLVMDVTIFRHRVVGVPSSAFHLRLRWEDTIPSRMMLRHIK</sequence>
<organism evidence="3 4">
    <name type="scientific">Aphanomyces stellatus</name>
    <dbReference type="NCBI Taxonomy" id="120398"/>
    <lineage>
        <taxon>Eukaryota</taxon>
        <taxon>Sar</taxon>
        <taxon>Stramenopiles</taxon>
        <taxon>Oomycota</taxon>
        <taxon>Saprolegniomycetes</taxon>
        <taxon>Saprolegniales</taxon>
        <taxon>Verrucalvaceae</taxon>
        <taxon>Aphanomyces</taxon>
    </lineage>
</organism>
<dbReference type="InterPro" id="IPR038607">
    <property type="entry name" value="PhoD-like_sf"/>
</dbReference>
<proteinExistence type="predicted"/>
<dbReference type="InterPro" id="IPR029052">
    <property type="entry name" value="Metallo-depent_PP-like"/>
</dbReference>
<name>A0A485LTM7_9STRA</name>
<evidence type="ECO:0000313" key="3">
    <source>
        <dbReference type="EMBL" id="VFU01900.1"/>
    </source>
</evidence>
<dbReference type="InterPro" id="IPR052900">
    <property type="entry name" value="Phospholipid_Metab_Enz"/>
</dbReference>
<evidence type="ECO:0000313" key="2">
    <source>
        <dbReference type="EMBL" id="KAF0682637.1"/>
    </source>
</evidence>
<protein>
    <submittedName>
        <fullName evidence="3">Aste57867_25274 protein</fullName>
    </submittedName>
</protein>
<dbReference type="PANTHER" id="PTHR43606">
    <property type="entry name" value="PHOSPHATASE, PUTATIVE (AFU_ORTHOLOGUE AFUA_6G08710)-RELATED"/>
    <property type="match status" value="1"/>
</dbReference>
<dbReference type="OrthoDB" id="2100241at2759"/>
<reference evidence="3 4" key="1">
    <citation type="submission" date="2019-03" db="EMBL/GenBank/DDBJ databases">
        <authorList>
            <person name="Gaulin E."/>
            <person name="Dumas B."/>
        </authorList>
    </citation>
    <scope>NUCLEOTIDE SEQUENCE [LARGE SCALE GENOMIC DNA]</scope>
    <source>
        <strain evidence="3">CBS 568.67</strain>
    </source>
</reference>
<dbReference type="SUPFAM" id="SSF56300">
    <property type="entry name" value="Metallo-dependent phosphatases"/>
    <property type="match status" value="1"/>
</dbReference>
<dbReference type="InterPro" id="IPR018946">
    <property type="entry name" value="PhoD-like_MPP"/>
</dbReference>
<keyword evidence="4" id="KW-1185">Reference proteome</keyword>
<dbReference type="Pfam" id="PF09423">
    <property type="entry name" value="PhoD"/>
    <property type="match status" value="1"/>
</dbReference>
<dbReference type="Proteomes" id="UP000332933">
    <property type="component" value="Unassembled WGS sequence"/>
</dbReference>
<dbReference type="EMBL" id="VJMH01007511">
    <property type="protein sequence ID" value="KAF0682637.1"/>
    <property type="molecule type" value="Genomic_DNA"/>
</dbReference>
<feature type="domain" description="PhoD-like phosphatase metallophosphatase" evidence="1">
    <location>
        <begin position="150"/>
        <end position="384"/>
    </location>
</feature>